<sequence>MKRITREDILLKYKDKDDFVYYHLHNILTHKPFNELIEYENGDTYIGTTEKRRRHGYGYYIYKDSKSIYQGIWKENTKSGFGILYNEKEVIYSGEWLNNISHGFGCSYKNDELFFGGYKYGLMNGVGILKKNTSFNFCLFQSNRKKCLIKITKYMKIYLYLYKNNKILFKEKLNDFFPFYMNSNIPNILHEQIFRKLLSVDEWSRILSSKYYKVINTKQQNSPGKNDFLSYINYKSRIIFRKGMSNETELPKEENKDFNVHHYEYAWGNRSDAPLRCNDKLDVETTRDANNEISNSNDSQNDFLSYNNLLGSFYSLRTMSKLASEKCDISYNSCTEDEERRFHNSSLQLNKMVPCESFNEKHLYYRSDSSSSTSDFYMDVTFESSSSFPSFKKKSKIKIPYRHISIYGNSKIRTGKRRKKKDKKKYYKLLIGEYNRKRSQLKLDGYENCTTIAGVKRNENVLNSVRSNAYSNNNNSGNGINGNGINGNSINGNSINGNSINGNGINGNGINGSDNNNNNSNSSTDNNDTTFAGNNIYSSKKGKKASTYLHFLTYLKEINRKKKIECIYQWHKHHVSILLYLFKLHKYIPSFNYNNIKGFHFFTLNSKILRQLGVQNKEHIYFLMNFINIFNNIHNVYLQTLIKWTHVKKDFLLTYNSLNKKKFCILKNLRNAPNMYLCYYHNAPVCLKIVSSKTKKTSHAKNCKNEQIKLNKYAEGDCSTIYMHEQEDGFDGGTRGKRIAAHYDREKAKINMDIEAKIIDDTKGIARCECTTTDCPEYSEIKAAHELGQYDEGQGSDGKNGKIDEMNGKNGRKNDEKDITCVSTNFKNDLLNAAQNFLFNEKLKINFMHNFENIKKNVLKFEMKTKHKNEEESIYARRSDMNASIHPPNYDNTILENKRYVQDVYNEKLLTGQYTKVIKVVNYGYHKNVSGSDTNNTTNSSMDDSGSSKSDYNNDVNNYIEKLKCKMAFIKEHFIISNLRHANFVKYIGNITSRKKEKFGLVFEYLRGKYLHDFIYYSKSKKKKCTLKNRKIIKLFYEISVSLRYMHDKYIYHGNINSKNIFITNKGNIKICNFQYSSIGSYYDYKGNTGGRCDAFGKHNSSNVRRNMSSNNDSNSRNSRSSYNFLCDKMCLPLPYITSVNYTRGANVKSSPLLQFHTFTFDNRKANYADDAYVAPEVLREEEYTDKSDIYSFGILMYEVLFETLPFKNESIPLFFLISTGYYQKYINFDINKLYSKFDGDDGDADNMFHVSINIMLIIKECLNPEPCNRPSSKYLCSSFKYLLDLLTMQDISK</sequence>
<evidence type="ECO:0000313" key="2">
    <source>
        <dbReference type="Proteomes" id="UP001056978"/>
    </source>
</evidence>
<keyword evidence="1" id="KW-0808">Transferase</keyword>
<keyword evidence="1" id="KW-0418">Kinase</keyword>
<organism evidence="1 2">
    <name type="scientific">Plasmodium brasilianum</name>
    <dbReference type="NCBI Taxonomy" id="5824"/>
    <lineage>
        <taxon>Eukaryota</taxon>
        <taxon>Sar</taxon>
        <taxon>Alveolata</taxon>
        <taxon>Apicomplexa</taxon>
        <taxon>Aconoidasida</taxon>
        <taxon>Haemosporida</taxon>
        <taxon>Plasmodiidae</taxon>
        <taxon>Plasmodium</taxon>
        <taxon>Plasmodium (Plasmodium)</taxon>
    </lineage>
</organism>
<keyword evidence="2" id="KW-1185">Reference proteome</keyword>
<accession>A0ACB9YBB1</accession>
<protein>
    <submittedName>
        <fullName evidence="1">Protein kinase</fullName>
    </submittedName>
</protein>
<proteinExistence type="predicted"/>
<dbReference type="EMBL" id="CM043775">
    <property type="protein sequence ID" value="KAI4839488.1"/>
    <property type="molecule type" value="Genomic_DNA"/>
</dbReference>
<evidence type="ECO:0000313" key="1">
    <source>
        <dbReference type="EMBL" id="KAI4839488.1"/>
    </source>
</evidence>
<gene>
    <name evidence="1" type="ORF">MKS88_002042</name>
</gene>
<comment type="caution">
    <text evidence="1">The sequence shown here is derived from an EMBL/GenBank/DDBJ whole genome shotgun (WGS) entry which is preliminary data.</text>
</comment>
<dbReference type="Proteomes" id="UP001056978">
    <property type="component" value="Chromosome 7"/>
</dbReference>
<name>A0ACB9YBB1_PLABR</name>
<reference evidence="1" key="1">
    <citation type="submission" date="2022-06" db="EMBL/GenBank/DDBJ databases">
        <title>The First Complete Genome of the Simian Malaria Parasite Plasmodium brasilianum.</title>
        <authorList>
            <person name="Bajic M."/>
            <person name="Ravishankar S."/>
        </authorList>
    </citation>
    <scope>NUCLEOTIDE SEQUENCE</scope>
    <source>
        <strain evidence="1">Bolivian I</strain>
    </source>
</reference>